<evidence type="ECO:0000313" key="13">
    <source>
        <dbReference type="Proteomes" id="UP000234254"/>
    </source>
</evidence>
<dbReference type="CDD" id="cd08662">
    <property type="entry name" value="M13"/>
    <property type="match status" value="1"/>
</dbReference>
<evidence type="ECO:0000256" key="2">
    <source>
        <dbReference type="ARBA" id="ARBA00007357"/>
    </source>
</evidence>
<dbReference type="InterPro" id="IPR024079">
    <property type="entry name" value="MetalloPept_cat_dom_sf"/>
</dbReference>
<protein>
    <submittedName>
        <fullName evidence="12">Peptidase family M13 protein</fullName>
    </submittedName>
</protein>
<accession>A0A2I1DFB3</accession>
<comment type="cofactor">
    <cofactor evidence="1">
        <name>Zn(2+)</name>
        <dbReference type="ChEBI" id="CHEBI:29105"/>
    </cofactor>
</comment>
<proteinExistence type="inferred from homology"/>
<feature type="region of interest" description="Disordered" evidence="8">
    <location>
        <begin position="1"/>
        <end position="22"/>
    </location>
</feature>
<dbReference type="PANTHER" id="PTHR11733:SF167">
    <property type="entry name" value="FI17812P1-RELATED"/>
    <property type="match status" value="1"/>
</dbReference>
<dbReference type="RefSeq" id="XP_024697161.1">
    <property type="nucleotide sequence ID" value="XM_024836397.1"/>
</dbReference>
<keyword evidence="7" id="KW-0482">Metalloprotease</keyword>
<evidence type="ECO:0000313" key="12">
    <source>
        <dbReference type="EMBL" id="PKY08567.1"/>
    </source>
</evidence>
<dbReference type="Pfam" id="PF01431">
    <property type="entry name" value="Peptidase_M13"/>
    <property type="match status" value="1"/>
</dbReference>
<dbReference type="InterPro" id="IPR018497">
    <property type="entry name" value="Peptidase_M13_C"/>
</dbReference>
<dbReference type="GO" id="GO:0046872">
    <property type="term" value="F:metal ion binding"/>
    <property type="evidence" value="ECO:0007669"/>
    <property type="project" value="UniProtKB-KW"/>
</dbReference>
<dbReference type="InterPro" id="IPR008753">
    <property type="entry name" value="Peptidase_M13_N"/>
</dbReference>
<keyword evidence="9" id="KW-0472">Membrane</keyword>
<reference evidence="12" key="1">
    <citation type="submission" date="2016-12" db="EMBL/GenBank/DDBJ databases">
        <title>The genomes of Aspergillus section Nigri reveals drivers in fungal speciation.</title>
        <authorList>
            <consortium name="DOE Joint Genome Institute"/>
            <person name="Vesth T.C."/>
            <person name="Nybo J."/>
            <person name="Theobald S."/>
            <person name="Brandl J."/>
            <person name="Frisvad J.C."/>
            <person name="Nielsen K.F."/>
            <person name="Lyhne E.K."/>
            <person name="Kogle M.E."/>
            <person name="Kuo A."/>
            <person name="Riley R."/>
            <person name="Clum A."/>
            <person name="Nolan M."/>
            <person name="Lipzen A."/>
            <person name="Salamov A."/>
            <person name="Henrissat B."/>
            <person name="Wiebenga A."/>
            <person name="De vries R.P."/>
            <person name="Grigoriev I.V."/>
            <person name="Mortensen U.H."/>
            <person name="Andersen M.R."/>
            <person name="Baker S.E."/>
        </authorList>
    </citation>
    <scope>NUCLEOTIDE SEQUENCE</scope>
    <source>
        <strain evidence="12">IBT 28561</strain>
    </source>
</reference>
<dbReference type="InterPro" id="IPR042089">
    <property type="entry name" value="Peptidase_M13_dom_2"/>
</dbReference>
<dbReference type="SUPFAM" id="SSF55486">
    <property type="entry name" value="Metalloproteases ('zincins'), catalytic domain"/>
    <property type="match status" value="1"/>
</dbReference>
<keyword evidence="4" id="KW-0479">Metal-binding</keyword>
<feature type="domain" description="Peptidase M13 C-terminal" evidence="10">
    <location>
        <begin position="570"/>
        <end position="770"/>
    </location>
</feature>
<sequence>MSASPPPSYHDEPGNIPPPREMSTPELEKCRFFHPGYNSDHDGIQLPVNVRRSNQTSWLSLARYAVGTAMLASVYFYFWTGLWNGLADDASPHHTAPPLCETPECVHAASNILANLNPNHAEIDPCTDFDQYVCGGWREGHDMRPDQGSIFAGTLMAEAAQTKLRHVLESPGASDPSDANNFEKLKAAYGACMDETAIRERGSKPLEDMLAKFEDIYGKSSKERSSANLTHAIQFFLDFGGSALLSLYPAPDDRNPDSLALFVSPVAEIGLPAREYYNNSELVAEYSTVAEKVLGSFAGKKATRRVEDLMEFEKKLADASPDTETQQDVTKYYNPHTVKETESLLPQVDLSSIISSLAPSGFETDRLILGSPTYMKSLSSILNDTPREIVQLFFTWKIIQVFEDSIEDSRIAPLREFNNVLEGKDPKSTKDRWRRCIASLDFSLEWILSRFYVLNSFSEESKKLGDQIISDIKDRFVYTLDQTNWMSPEVRKLGIEKVGNIVQKIGYPAKSPNIMDPVAVEKYYESLEVSKDAFFDNELAAAKFGTRRQWSKLGKPVDKDEWDMSAPTVNAYYNPPGNEIVFPAGIMQPPTFYGPAAPLYLAYGAFGAVSGHELSHAFDSTGRHYDQTGNYTNWWDEKTVQAFEERAQCFVDQYSEFTVPGEKSEPLHVNGRLTLGENIADAGGLAAAYHAWKKRDGAKADAHLPGLSEFSKEQLFFISYSNWWCSKTTLQAAREAIYNDPHAPKPVRNIATMANSREFREAFKCPEKKPTCKLW</sequence>
<evidence type="ECO:0000256" key="7">
    <source>
        <dbReference type="ARBA" id="ARBA00023049"/>
    </source>
</evidence>
<feature type="domain" description="Peptidase M13 N-terminal" evidence="11">
    <location>
        <begin position="125"/>
        <end position="508"/>
    </location>
</feature>
<dbReference type="Pfam" id="PF05649">
    <property type="entry name" value="Peptidase_M13_N"/>
    <property type="match status" value="1"/>
</dbReference>
<keyword evidence="3" id="KW-0645">Protease</keyword>
<dbReference type="GeneID" id="36543921"/>
<feature type="transmembrane region" description="Helical" evidence="9">
    <location>
        <begin position="61"/>
        <end position="79"/>
    </location>
</feature>
<evidence type="ECO:0000256" key="3">
    <source>
        <dbReference type="ARBA" id="ARBA00022670"/>
    </source>
</evidence>
<comment type="caution">
    <text evidence="12">The sequence shown here is derived from an EMBL/GenBank/DDBJ whole genome shotgun (WGS) entry which is preliminary data.</text>
</comment>
<dbReference type="GO" id="GO:0016485">
    <property type="term" value="P:protein processing"/>
    <property type="evidence" value="ECO:0007669"/>
    <property type="project" value="TreeGrafter"/>
</dbReference>
<comment type="similarity">
    <text evidence="2">Belongs to the peptidase M13 family.</text>
</comment>
<dbReference type="EMBL" id="MSFM01000001">
    <property type="protein sequence ID" value="PKY08567.1"/>
    <property type="molecule type" value="Genomic_DNA"/>
</dbReference>
<organism evidence="12 13">
    <name type="scientific">Aspergillus campestris (strain IBT 28561)</name>
    <dbReference type="NCBI Taxonomy" id="1392248"/>
    <lineage>
        <taxon>Eukaryota</taxon>
        <taxon>Fungi</taxon>
        <taxon>Dikarya</taxon>
        <taxon>Ascomycota</taxon>
        <taxon>Pezizomycotina</taxon>
        <taxon>Eurotiomycetes</taxon>
        <taxon>Eurotiomycetidae</taxon>
        <taxon>Eurotiales</taxon>
        <taxon>Aspergillaceae</taxon>
        <taxon>Aspergillus</taxon>
        <taxon>Aspergillus subgen. Circumdati</taxon>
    </lineage>
</organism>
<keyword evidence="9" id="KW-1133">Transmembrane helix</keyword>
<dbReference type="GO" id="GO:0005886">
    <property type="term" value="C:plasma membrane"/>
    <property type="evidence" value="ECO:0007669"/>
    <property type="project" value="TreeGrafter"/>
</dbReference>
<name>A0A2I1DFB3_ASPC2</name>
<dbReference type="OrthoDB" id="6475849at2759"/>
<dbReference type="PROSITE" id="PS51885">
    <property type="entry name" value="NEPRILYSIN"/>
    <property type="match status" value="1"/>
</dbReference>
<dbReference type="Gene3D" id="3.40.390.10">
    <property type="entry name" value="Collagenase (Catalytic Domain)"/>
    <property type="match status" value="1"/>
</dbReference>
<evidence type="ECO:0000256" key="5">
    <source>
        <dbReference type="ARBA" id="ARBA00022801"/>
    </source>
</evidence>
<evidence type="ECO:0000256" key="8">
    <source>
        <dbReference type="SAM" id="MobiDB-lite"/>
    </source>
</evidence>
<dbReference type="AlphaFoldDB" id="A0A2I1DFB3"/>
<gene>
    <name evidence="12" type="ORF">P168DRAFT_286683</name>
</gene>
<dbReference type="InterPro" id="IPR000718">
    <property type="entry name" value="Peptidase_M13"/>
</dbReference>
<dbReference type="Proteomes" id="UP000234254">
    <property type="component" value="Unassembled WGS sequence"/>
</dbReference>
<keyword evidence="6" id="KW-0862">Zinc</keyword>
<dbReference type="Gene3D" id="1.10.1380.10">
    <property type="entry name" value="Neutral endopeptidase , domain2"/>
    <property type="match status" value="1"/>
</dbReference>
<dbReference type="PANTHER" id="PTHR11733">
    <property type="entry name" value="ZINC METALLOPROTEASE FAMILY M13 NEPRILYSIN-RELATED"/>
    <property type="match status" value="1"/>
</dbReference>
<dbReference type="PRINTS" id="PR00786">
    <property type="entry name" value="NEPRILYSIN"/>
</dbReference>
<evidence type="ECO:0000259" key="11">
    <source>
        <dbReference type="Pfam" id="PF05649"/>
    </source>
</evidence>
<evidence type="ECO:0000259" key="10">
    <source>
        <dbReference type="Pfam" id="PF01431"/>
    </source>
</evidence>
<evidence type="ECO:0000256" key="1">
    <source>
        <dbReference type="ARBA" id="ARBA00001947"/>
    </source>
</evidence>
<evidence type="ECO:0000256" key="4">
    <source>
        <dbReference type="ARBA" id="ARBA00022723"/>
    </source>
</evidence>
<dbReference type="GO" id="GO:0004222">
    <property type="term" value="F:metalloendopeptidase activity"/>
    <property type="evidence" value="ECO:0007669"/>
    <property type="project" value="InterPro"/>
</dbReference>
<evidence type="ECO:0000256" key="9">
    <source>
        <dbReference type="SAM" id="Phobius"/>
    </source>
</evidence>
<keyword evidence="13" id="KW-1185">Reference proteome</keyword>
<keyword evidence="9" id="KW-0812">Transmembrane</keyword>
<keyword evidence="5" id="KW-0378">Hydrolase</keyword>
<evidence type="ECO:0000256" key="6">
    <source>
        <dbReference type="ARBA" id="ARBA00022833"/>
    </source>
</evidence>
<dbReference type="VEuPathDB" id="FungiDB:P168DRAFT_286683"/>